<comment type="caution">
    <text evidence="1">The sequence shown here is derived from an EMBL/GenBank/DDBJ whole genome shotgun (WGS) entry which is preliminary data.</text>
</comment>
<reference evidence="2" key="1">
    <citation type="journal article" date="2023" name="G3 (Bethesda)">
        <title>Genome assembly and association tests identify interacting loci associated with vigor, precocity, and sex in interspecific pistachio rootstocks.</title>
        <authorList>
            <person name="Palmer W."/>
            <person name="Jacygrad E."/>
            <person name="Sagayaradj S."/>
            <person name="Cavanaugh K."/>
            <person name="Han R."/>
            <person name="Bertier L."/>
            <person name="Beede B."/>
            <person name="Kafkas S."/>
            <person name="Golino D."/>
            <person name="Preece J."/>
            <person name="Michelmore R."/>
        </authorList>
    </citation>
    <scope>NUCLEOTIDE SEQUENCE [LARGE SCALE GENOMIC DNA]</scope>
</reference>
<protein>
    <submittedName>
        <fullName evidence="1">Uncharacterized protein</fullName>
    </submittedName>
</protein>
<organism evidence="1 2">
    <name type="scientific">Pistacia integerrima</name>
    <dbReference type="NCBI Taxonomy" id="434235"/>
    <lineage>
        <taxon>Eukaryota</taxon>
        <taxon>Viridiplantae</taxon>
        <taxon>Streptophyta</taxon>
        <taxon>Embryophyta</taxon>
        <taxon>Tracheophyta</taxon>
        <taxon>Spermatophyta</taxon>
        <taxon>Magnoliopsida</taxon>
        <taxon>eudicotyledons</taxon>
        <taxon>Gunneridae</taxon>
        <taxon>Pentapetalae</taxon>
        <taxon>rosids</taxon>
        <taxon>malvids</taxon>
        <taxon>Sapindales</taxon>
        <taxon>Anacardiaceae</taxon>
        <taxon>Pistacia</taxon>
    </lineage>
</organism>
<proteinExistence type="predicted"/>
<keyword evidence="2" id="KW-1185">Reference proteome</keyword>
<evidence type="ECO:0000313" key="1">
    <source>
        <dbReference type="EMBL" id="KAJ0054418.1"/>
    </source>
</evidence>
<dbReference type="Proteomes" id="UP001163603">
    <property type="component" value="Chromosome 1"/>
</dbReference>
<dbReference type="EMBL" id="CM047736">
    <property type="protein sequence ID" value="KAJ0054418.1"/>
    <property type="molecule type" value="Genomic_DNA"/>
</dbReference>
<evidence type="ECO:0000313" key="2">
    <source>
        <dbReference type="Proteomes" id="UP001163603"/>
    </source>
</evidence>
<gene>
    <name evidence="1" type="ORF">Pint_01744</name>
</gene>
<sequence>MEKLVSSWFEVELLPEPYVFPPEKRPGKVSFPLGKSIPVLDLGSSNDQNETIQQIMKASEEFGFFQVINHGVSKDLIDDTMNVAREFHAMPAQDKVNECSKDPNGSCKLYTSSGNYDTEEVHYWRDCLTHPCYSLEEYMQFWPAKPTKYREVVSRYSVEVRKLGSRILELISEGLKLRTSYFSSGLNESPTIVINHYPPCADPTLTLGIPKHRDPTVITILLQGDVHGLQVFKDSEWIGVEPLPHAFVVNIGYVLQIVSNGKLKGADHRVMTNSSHARTTISVFVHPSSETIIEPAKSLLNASNPPIYRALKFKDFQNEFLSKAADAEALHQFISSTTD</sequence>
<name>A0ACC0ZQL3_9ROSI</name>
<accession>A0ACC0ZQL3</accession>